<reference evidence="8 9" key="1">
    <citation type="submission" date="2015-10" db="EMBL/GenBank/DDBJ databases">
        <title>Butyribacter intestini gen. nov., sp. nov., a butyric acid-producing bacterium of the family Lachnospiraceae isolated from the human faeces.</title>
        <authorList>
            <person name="Zou Y."/>
            <person name="Xue W."/>
            <person name="Luo G."/>
            <person name="Lv M."/>
        </authorList>
    </citation>
    <scope>NUCLEOTIDE SEQUENCE [LARGE SCALE GENOMIC DNA]</scope>
    <source>
        <strain evidence="8 9">TF01-11</strain>
    </source>
</reference>
<evidence type="ECO:0000256" key="4">
    <source>
        <dbReference type="ARBA" id="ARBA00023143"/>
    </source>
</evidence>
<comment type="subunit">
    <text evidence="2 5">Homopentamer.</text>
</comment>
<accession>A0AAW3JPF7</accession>
<dbReference type="RefSeq" id="WP_055945846.1">
    <property type="nucleotide sequence ID" value="NZ_JAQDCV010000003.1"/>
</dbReference>
<dbReference type="AlphaFoldDB" id="A0AAW3JPF7"/>
<feature type="domain" description="Flagellar hook-associated protein 2 C-terminal" evidence="7">
    <location>
        <begin position="427"/>
        <end position="689"/>
    </location>
</feature>
<keyword evidence="5" id="KW-0964">Secreted</keyword>
<dbReference type="PANTHER" id="PTHR30288">
    <property type="entry name" value="FLAGELLAR CAP/ASSEMBLY PROTEIN FLID"/>
    <property type="match status" value="1"/>
</dbReference>
<comment type="caution">
    <text evidence="8">The sequence shown here is derived from an EMBL/GenBank/DDBJ whole genome shotgun (WGS) entry which is preliminary data.</text>
</comment>
<evidence type="ECO:0000256" key="2">
    <source>
        <dbReference type="ARBA" id="ARBA00011255"/>
    </source>
</evidence>
<dbReference type="InterPro" id="IPR003481">
    <property type="entry name" value="FliD_N"/>
</dbReference>
<name>A0AAW3JPF7_9FIRM</name>
<keyword evidence="9" id="KW-1185">Reference proteome</keyword>
<dbReference type="PANTHER" id="PTHR30288:SF0">
    <property type="entry name" value="FLAGELLAR HOOK-ASSOCIATED PROTEIN 2"/>
    <property type="match status" value="1"/>
</dbReference>
<organism evidence="8 9">
    <name type="scientific">Butyribacter intestini</name>
    <dbReference type="NCBI Taxonomy" id="1703332"/>
    <lineage>
        <taxon>Bacteria</taxon>
        <taxon>Bacillati</taxon>
        <taxon>Bacillota</taxon>
        <taxon>Clostridia</taxon>
        <taxon>Lachnospirales</taxon>
        <taxon>Lachnospiraceae</taxon>
        <taxon>Butyribacter</taxon>
    </lineage>
</organism>
<comment type="function">
    <text evidence="5">Required for morphogenesis and for the elongation of the flagellar filament by facilitating polymerization of the flagellin monomers at the tip of growing filament. Forms a capping structure, which prevents flagellin subunits (transported through the central channel of the flagellum) from leaking out without polymerization at the distal end.</text>
</comment>
<evidence type="ECO:0000256" key="3">
    <source>
        <dbReference type="ARBA" id="ARBA00023054"/>
    </source>
</evidence>
<evidence type="ECO:0000313" key="9">
    <source>
        <dbReference type="Proteomes" id="UP000050833"/>
    </source>
</evidence>
<dbReference type="InterPro" id="IPR010809">
    <property type="entry name" value="FliD_C"/>
</dbReference>
<dbReference type="GO" id="GO:0005576">
    <property type="term" value="C:extracellular region"/>
    <property type="evidence" value="ECO:0007669"/>
    <property type="project" value="UniProtKB-SubCell"/>
</dbReference>
<evidence type="ECO:0000256" key="5">
    <source>
        <dbReference type="RuleBase" id="RU362066"/>
    </source>
</evidence>
<dbReference type="GO" id="GO:0009421">
    <property type="term" value="C:bacterial-type flagellum filament cap"/>
    <property type="evidence" value="ECO:0007669"/>
    <property type="project" value="InterPro"/>
</dbReference>
<keyword evidence="4 5" id="KW-0975">Bacterial flagellum</keyword>
<dbReference type="InterPro" id="IPR040026">
    <property type="entry name" value="FliD"/>
</dbReference>
<protein>
    <recommendedName>
        <fullName evidence="5">Flagellar hook-associated protein 2</fullName>
        <shortName evidence="5">HAP2</shortName>
    </recommendedName>
    <alternativeName>
        <fullName evidence="5">Flagellar cap protein</fullName>
    </alternativeName>
</protein>
<dbReference type="Proteomes" id="UP000050833">
    <property type="component" value="Unassembled WGS sequence"/>
</dbReference>
<feature type="domain" description="Flagellar hook-associated protein 2 N-terminal" evidence="6">
    <location>
        <begin position="10"/>
        <end position="107"/>
    </location>
</feature>
<keyword evidence="3" id="KW-0175">Coiled coil</keyword>
<comment type="similarity">
    <text evidence="1 5">Belongs to the FliD family.</text>
</comment>
<sequence>MPIRMTGLTSGLDTESIVNQLMSAQRTKQTKVENKKQKLEWKQEIWKGLNTKIYGFYKDSLSKMKYSSNYSTKKASVSDSTKLTATASTKAAAGSYKVAINKIASAQYVTSGKLDYKDTDGKTAKTATSSTKLSELGMSSGTVLKLEVGDKSSALEVNDSTTIKDFVDFCSNAGLNATFDEKQQRFFLSSKDSGEENSFKLSANGYSSDGQTIVNNLNDAVGLTNLTSDQKKTYNSIVYGAIASNKEISSDDITTLQTLAKSSADAEANSKATAFYRSKLEKNYTLSDEDAKAIEDKYNANGTLTDEDKATAIQKEKDEKKKADIDKQMATDESKAAITTLVESGITAQNVSDAGLDDASQYTFESKTERDNVAKEAVNNAVTAYNKVASKGITSTNSALAALGLQNVDGSAVSESSNSLGMVVTEASDTEIVYNGATLKSNNTSIEVAGVTLDLLGTTAAGETVNVTVSNDTSAVYDTIKEFITEYNSILKTMNTYYGAASASSYEVLTDDQKKAMSDDEVDKWNTKIKDSLLRRDSTLNSLISTLKTDMMGTVTASNGKTYSLANLGITTSSKNYNEGGLLHIKGDEDDDEFADSTNTLMQMLEEDPDTVKEVLSGLASNLYDSLNKKMGTTTLSSALTFYNDKEMASQLSDYKKEISDWESKLSDMEEKYYSQFSAMETALAKIQSQQNTLSSYLGS</sequence>
<evidence type="ECO:0000259" key="6">
    <source>
        <dbReference type="Pfam" id="PF02465"/>
    </source>
</evidence>
<gene>
    <name evidence="8" type="ORF">APZ18_13470</name>
</gene>
<dbReference type="GO" id="GO:0009424">
    <property type="term" value="C:bacterial-type flagellum hook"/>
    <property type="evidence" value="ECO:0007669"/>
    <property type="project" value="UniProtKB-UniRule"/>
</dbReference>
<evidence type="ECO:0000256" key="1">
    <source>
        <dbReference type="ARBA" id="ARBA00009764"/>
    </source>
</evidence>
<proteinExistence type="inferred from homology"/>
<comment type="subcellular location">
    <subcellularLocation>
        <location evidence="5">Secreted</location>
    </subcellularLocation>
    <subcellularLocation>
        <location evidence="5">Bacterial flagellum</location>
    </subcellularLocation>
</comment>
<evidence type="ECO:0000259" key="7">
    <source>
        <dbReference type="Pfam" id="PF07195"/>
    </source>
</evidence>
<dbReference type="Pfam" id="PF02465">
    <property type="entry name" value="FliD_N"/>
    <property type="match status" value="1"/>
</dbReference>
<evidence type="ECO:0000313" key="8">
    <source>
        <dbReference type="EMBL" id="KQC84312.1"/>
    </source>
</evidence>
<dbReference type="EMBL" id="LLKB01000006">
    <property type="protein sequence ID" value="KQC84312.1"/>
    <property type="molecule type" value="Genomic_DNA"/>
</dbReference>
<dbReference type="GO" id="GO:0071973">
    <property type="term" value="P:bacterial-type flagellum-dependent cell motility"/>
    <property type="evidence" value="ECO:0007669"/>
    <property type="project" value="TreeGrafter"/>
</dbReference>
<dbReference type="GO" id="GO:0007155">
    <property type="term" value="P:cell adhesion"/>
    <property type="evidence" value="ECO:0007669"/>
    <property type="project" value="InterPro"/>
</dbReference>
<dbReference type="Pfam" id="PF07195">
    <property type="entry name" value="FliD_C"/>
    <property type="match status" value="1"/>
</dbReference>